<dbReference type="WBParaSite" id="HCON_00130140-00001">
    <property type="protein sequence ID" value="HCON_00130140-00001"/>
    <property type="gene ID" value="HCON_00130140"/>
</dbReference>
<evidence type="ECO:0000256" key="2">
    <source>
        <dbReference type="SAM" id="Phobius"/>
    </source>
</evidence>
<evidence type="ECO:0000313" key="5">
    <source>
        <dbReference type="WBParaSite" id="HCON_00130140-00001"/>
    </source>
</evidence>
<keyword evidence="3" id="KW-0732">Signal</keyword>
<evidence type="ECO:0000256" key="1">
    <source>
        <dbReference type="SAM" id="MobiDB-lite"/>
    </source>
</evidence>
<feature type="compositionally biased region" description="Basic and acidic residues" evidence="1">
    <location>
        <begin position="310"/>
        <end position="322"/>
    </location>
</feature>
<proteinExistence type="predicted"/>
<keyword evidence="2" id="KW-0472">Membrane</keyword>
<evidence type="ECO:0000313" key="4">
    <source>
        <dbReference type="Proteomes" id="UP000025227"/>
    </source>
</evidence>
<keyword evidence="2" id="KW-0812">Transmembrane</keyword>
<organism evidence="4 5">
    <name type="scientific">Haemonchus contortus</name>
    <name type="common">Barber pole worm</name>
    <dbReference type="NCBI Taxonomy" id="6289"/>
    <lineage>
        <taxon>Eukaryota</taxon>
        <taxon>Metazoa</taxon>
        <taxon>Ecdysozoa</taxon>
        <taxon>Nematoda</taxon>
        <taxon>Chromadorea</taxon>
        <taxon>Rhabditida</taxon>
        <taxon>Rhabditina</taxon>
        <taxon>Rhabditomorpha</taxon>
        <taxon>Strongyloidea</taxon>
        <taxon>Trichostrongylidae</taxon>
        <taxon>Haemonchus</taxon>
    </lineage>
</organism>
<sequence length="355" mass="41201">TSFMITTLIKWMLLQLLPYTVFMEEPHYWRRVYIPANNLSVNPLKLLDGRSAHVFDFNDLSDIHMKITFQSGTCWDTDYSQLVIITFLDHWYPPDMLDGAQLVDNSIVLDGARLGYYYDPFGRSIPYSSFFTYKVYIKDSDRRYESIRYSPTMIEYMAQPLGSWSYAYTQASLLLRLSRPYSILSLNEGFVPLDSMGRLMKADEANFYVNTNKSRYFLISASGTERCPVHISYMSEHAAPWTRFSPIPELGLPKKERERITVIRDIIIACIVIVCYYYVLNYILLPLYFNIFMPLPKLTAQQQPPQSERGTPRESASSRKPSESIPETPNRVNLELSAERSKESVPEPRDQAKNE</sequence>
<keyword evidence="2" id="KW-1133">Transmembrane helix</keyword>
<evidence type="ECO:0000256" key="3">
    <source>
        <dbReference type="SAM" id="SignalP"/>
    </source>
</evidence>
<dbReference type="AlphaFoldDB" id="A0A7I4YPK8"/>
<protein>
    <submittedName>
        <fullName evidence="5">Neur_chan_LBD domain-containing protein</fullName>
    </submittedName>
</protein>
<accession>A0A7I4YPK8</accession>
<feature type="compositionally biased region" description="Basic and acidic residues" evidence="1">
    <location>
        <begin position="337"/>
        <end position="355"/>
    </location>
</feature>
<feature type="chain" id="PRO_5029783878" evidence="3">
    <location>
        <begin position="24"/>
        <end position="355"/>
    </location>
</feature>
<name>A0A7I4YPK8_HAECO</name>
<dbReference type="OrthoDB" id="10513193at2759"/>
<feature type="region of interest" description="Disordered" evidence="1">
    <location>
        <begin position="301"/>
        <end position="355"/>
    </location>
</feature>
<dbReference type="Proteomes" id="UP000025227">
    <property type="component" value="Unplaced"/>
</dbReference>
<feature type="transmembrane region" description="Helical" evidence="2">
    <location>
        <begin position="266"/>
        <end position="289"/>
    </location>
</feature>
<keyword evidence="4" id="KW-1185">Reference proteome</keyword>
<reference evidence="5" key="1">
    <citation type="submission" date="2020-12" db="UniProtKB">
        <authorList>
            <consortium name="WormBaseParasite"/>
        </authorList>
    </citation>
    <scope>IDENTIFICATION</scope>
    <source>
        <strain evidence="5">MHco3</strain>
    </source>
</reference>
<feature type="signal peptide" evidence="3">
    <location>
        <begin position="1"/>
        <end position="23"/>
    </location>
</feature>